<feature type="region of interest" description="Disordered" evidence="1">
    <location>
        <begin position="163"/>
        <end position="190"/>
    </location>
</feature>
<dbReference type="EMBL" id="UZAL01003646">
    <property type="protein sequence ID" value="VDO87939.1"/>
    <property type="molecule type" value="Genomic_DNA"/>
</dbReference>
<feature type="region of interest" description="Disordered" evidence="1">
    <location>
        <begin position="1"/>
        <end position="48"/>
    </location>
</feature>
<dbReference type="AlphaFoldDB" id="A0A183NKB7"/>
<sequence>MTADKASREGNMGELYETTKKSEGKYRKPERPAKNKEGKSITEAQGQQNKWVEHFEELLDKPVLLNPPDTEVVYTDLSIDDTRTTEINKAIKQIKSATEEGPNSIRPETLDQDIEVVLTISIEQNHHRHREETSFRMKKSARDAGAGLDILQKPSNWITKQALTRNTQGERSQTKERIVPRIGGGYQKNG</sequence>
<feature type="compositionally biased region" description="Basic and acidic residues" evidence="1">
    <location>
        <begin position="17"/>
        <end position="40"/>
    </location>
</feature>
<reference evidence="2 3" key="1">
    <citation type="submission" date="2018-11" db="EMBL/GenBank/DDBJ databases">
        <authorList>
            <consortium name="Pathogen Informatics"/>
        </authorList>
    </citation>
    <scope>NUCLEOTIDE SEQUENCE [LARGE SCALE GENOMIC DNA]</scope>
    <source>
        <strain>Denwood</strain>
        <strain evidence="3">Zambia</strain>
    </source>
</reference>
<evidence type="ECO:0000313" key="3">
    <source>
        <dbReference type="Proteomes" id="UP000269396"/>
    </source>
</evidence>
<gene>
    <name evidence="2" type="ORF">SMTD_LOCUS2553</name>
</gene>
<evidence type="ECO:0000256" key="1">
    <source>
        <dbReference type="SAM" id="MobiDB-lite"/>
    </source>
</evidence>
<evidence type="ECO:0000313" key="2">
    <source>
        <dbReference type="EMBL" id="VDO87939.1"/>
    </source>
</evidence>
<dbReference type="Proteomes" id="UP000269396">
    <property type="component" value="Unassembled WGS sequence"/>
</dbReference>
<keyword evidence="3" id="KW-1185">Reference proteome</keyword>
<organism evidence="2 3">
    <name type="scientific">Schistosoma mattheei</name>
    <dbReference type="NCBI Taxonomy" id="31246"/>
    <lineage>
        <taxon>Eukaryota</taxon>
        <taxon>Metazoa</taxon>
        <taxon>Spiralia</taxon>
        <taxon>Lophotrochozoa</taxon>
        <taxon>Platyhelminthes</taxon>
        <taxon>Trematoda</taxon>
        <taxon>Digenea</taxon>
        <taxon>Strigeidida</taxon>
        <taxon>Schistosomatoidea</taxon>
        <taxon>Schistosomatidae</taxon>
        <taxon>Schistosoma</taxon>
    </lineage>
</organism>
<name>A0A183NKB7_9TREM</name>
<proteinExistence type="predicted"/>
<protein>
    <submittedName>
        <fullName evidence="2">Uncharacterized protein</fullName>
    </submittedName>
</protein>
<accession>A0A183NKB7</accession>